<dbReference type="InterPro" id="IPR047124">
    <property type="entry name" value="HI_0220.2"/>
</dbReference>
<dbReference type="AlphaFoldDB" id="K2ICT0"/>
<dbReference type="PANTHER" id="PTHR42160:SF1">
    <property type="entry name" value="URACIL-DNA GLYCOSYLASE SUPERFAMILY PROTEIN"/>
    <property type="match status" value="1"/>
</dbReference>
<dbReference type="Proteomes" id="UP000006755">
    <property type="component" value="Unassembled WGS sequence"/>
</dbReference>
<keyword evidence="3" id="KW-1185">Reference proteome</keyword>
<dbReference type="Gene3D" id="3.40.470.10">
    <property type="entry name" value="Uracil-DNA glycosylase-like domain"/>
    <property type="match status" value="1"/>
</dbReference>
<dbReference type="eggNOG" id="COG1573">
    <property type="taxonomic scope" value="Bacteria"/>
</dbReference>
<proteinExistence type="predicted"/>
<reference evidence="2 3" key="1">
    <citation type="journal article" date="2012" name="J. Bacteriol.">
        <title>Genome Sequence of Gallaecimonas xiamenensis Type Strain 3-C-1.</title>
        <authorList>
            <person name="Lai Q."/>
            <person name="Wang L."/>
            <person name="Wang W."/>
            <person name="Shao Z."/>
        </authorList>
    </citation>
    <scope>NUCLEOTIDE SEQUENCE [LARGE SCALE GENOMIC DNA]</scope>
    <source>
        <strain evidence="2 3">3-C-1</strain>
    </source>
</reference>
<dbReference type="SMART" id="SM00987">
    <property type="entry name" value="UreE_C"/>
    <property type="match status" value="1"/>
</dbReference>
<gene>
    <name evidence="2" type="ORF">B3C1_18056</name>
</gene>
<evidence type="ECO:0000313" key="2">
    <source>
        <dbReference type="EMBL" id="EKE67746.1"/>
    </source>
</evidence>
<protein>
    <submittedName>
        <fullName evidence="2">Uracil-DNA glycosylase</fullName>
    </submittedName>
</protein>
<organism evidence="2 3">
    <name type="scientific">Gallaecimonas xiamenensis 3-C-1</name>
    <dbReference type="NCBI Taxonomy" id="745411"/>
    <lineage>
        <taxon>Bacteria</taxon>
        <taxon>Pseudomonadati</taxon>
        <taxon>Pseudomonadota</taxon>
        <taxon>Gammaproteobacteria</taxon>
        <taxon>Enterobacterales</taxon>
        <taxon>Gallaecimonadaceae</taxon>
        <taxon>Gallaecimonas</taxon>
    </lineage>
</organism>
<dbReference type="Pfam" id="PF03167">
    <property type="entry name" value="UDG"/>
    <property type="match status" value="1"/>
</dbReference>
<dbReference type="PANTHER" id="PTHR42160">
    <property type="entry name" value="URACIL-DNA GLYCOSYLASE SUPERFAMILY PROTEIN"/>
    <property type="match status" value="1"/>
</dbReference>
<dbReference type="EMBL" id="AMRI01000037">
    <property type="protein sequence ID" value="EKE67746.1"/>
    <property type="molecule type" value="Genomic_DNA"/>
</dbReference>
<dbReference type="CDD" id="cd10033">
    <property type="entry name" value="UDG_like"/>
    <property type="match status" value="1"/>
</dbReference>
<feature type="domain" description="Uracil-DNA glycosylase-like" evidence="1">
    <location>
        <begin position="1"/>
        <end position="156"/>
    </location>
</feature>
<dbReference type="InterPro" id="IPR036895">
    <property type="entry name" value="Uracil-DNA_glycosylase-like_sf"/>
</dbReference>
<evidence type="ECO:0000313" key="3">
    <source>
        <dbReference type="Proteomes" id="UP000006755"/>
    </source>
</evidence>
<evidence type="ECO:0000259" key="1">
    <source>
        <dbReference type="SMART" id="SM00986"/>
    </source>
</evidence>
<dbReference type="STRING" id="745411.B3C1_18056"/>
<dbReference type="InterPro" id="IPR005122">
    <property type="entry name" value="Uracil-DNA_glycosylase-like"/>
</dbReference>
<name>K2ICT0_9GAMM</name>
<dbReference type="SUPFAM" id="SSF52141">
    <property type="entry name" value="Uracil-DNA glycosylase-like"/>
    <property type="match status" value="1"/>
</dbReference>
<sequence>MVRASATARLLIIGQAPGTKVHATGIPFNDPSGDRLRQWLEMDRDHFYDAGQVAIMPMGFCYPGKGKSGDLPPRPECAPTWHQALLAQMPAIELVLLVGRYAQDQYLDDKRSLTERVQAFADYGPRYFPLPHPSPRNQLWLRRNPWFDAQVLPALRARLALLR</sequence>
<comment type="caution">
    <text evidence="2">The sequence shown here is derived from an EMBL/GenBank/DDBJ whole genome shotgun (WGS) entry which is preliminary data.</text>
</comment>
<dbReference type="SMART" id="SM00986">
    <property type="entry name" value="UDG"/>
    <property type="match status" value="1"/>
</dbReference>
<dbReference type="PATRIC" id="fig|745411.4.peg.3549"/>
<accession>K2ICT0</accession>